<feature type="chain" id="PRO_5023132421" evidence="1">
    <location>
        <begin position="31"/>
        <end position="282"/>
    </location>
</feature>
<evidence type="ECO:0000313" key="3">
    <source>
        <dbReference type="EMBL" id="TNY33563.1"/>
    </source>
</evidence>
<dbReference type="Proteomes" id="UP000314011">
    <property type="component" value="Unassembled WGS sequence"/>
</dbReference>
<dbReference type="Gene3D" id="3.30.1380.10">
    <property type="match status" value="1"/>
</dbReference>
<dbReference type="Pfam" id="PF13539">
    <property type="entry name" value="Peptidase_M15_4"/>
    <property type="match status" value="1"/>
</dbReference>
<dbReference type="OrthoDB" id="9799970at2"/>
<accession>A0A5C5GFS8</accession>
<proteinExistence type="predicted"/>
<feature type="signal peptide" evidence="1">
    <location>
        <begin position="1"/>
        <end position="30"/>
    </location>
</feature>
<organism evidence="3 4">
    <name type="scientific">Pelagovum pacificum</name>
    <dbReference type="NCBI Taxonomy" id="2588711"/>
    <lineage>
        <taxon>Bacteria</taxon>
        <taxon>Pseudomonadati</taxon>
        <taxon>Pseudomonadota</taxon>
        <taxon>Alphaproteobacteria</taxon>
        <taxon>Rhodobacterales</taxon>
        <taxon>Paracoccaceae</taxon>
        <taxon>Pelagovum</taxon>
    </lineage>
</organism>
<evidence type="ECO:0000256" key="1">
    <source>
        <dbReference type="SAM" id="SignalP"/>
    </source>
</evidence>
<reference evidence="3 4" key="1">
    <citation type="submission" date="2019-06" db="EMBL/GenBank/DDBJ databases">
        <title>Genome of new Rhodobacteraceae sp. SM1903.</title>
        <authorList>
            <person name="Ren X."/>
        </authorList>
    </citation>
    <scope>NUCLEOTIDE SEQUENCE [LARGE SCALE GENOMIC DNA]</scope>
    <source>
        <strain evidence="3 4">SM1903</strain>
    </source>
</reference>
<dbReference type="EMBL" id="VFFF01000001">
    <property type="protein sequence ID" value="TNY33563.1"/>
    <property type="molecule type" value="Genomic_DNA"/>
</dbReference>
<dbReference type="InterPro" id="IPR039561">
    <property type="entry name" value="Peptidase_M15C"/>
</dbReference>
<evidence type="ECO:0000259" key="2">
    <source>
        <dbReference type="Pfam" id="PF13539"/>
    </source>
</evidence>
<sequence length="282" mass="31106">MESPFSLAPSRRVTLVAATLLAFIGGAALAQDCRAVDWTRAFLPGGGDPIETAIETAYPGSDLDWAAGIFTTPDGLQVPAVPASDATPAERLAAATFGDQFTVVYPLEFDLSARLEPWADPGRYRDEGFLRALYGDSAEEVRQSLVRVGYNDGAITAEFFVTSRHCVYAQLQAALDRIENQDNGEMFMSIGGSFNWRTIAGTERLSVHSFGAAVDINSQLGGYWRWSGATEGAVGEFDNRVPRDLVEAMERYGFIWGGKWHHFDGMHFEYRPELILYARLMR</sequence>
<dbReference type="GO" id="GO:0008233">
    <property type="term" value="F:peptidase activity"/>
    <property type="evidence" value="ECO:0007669"/>
    <property type="project" value="InterPro"/>
</dbReference>
<dbReference type="RefSeq" id="WP_140194250.1">
    <property type="nucleotide sequence ID" value="NZ_CP065915.1"/>
</dbReference>
<keyword evidence="4" id="KW-1185">Reference proteome</keyword>
<dbReference type="SUPFAM" id="SSF55166">
    <property type="entry name" value="Hedgehog/DD-peptidase"/>
    <property type="match status" value="1"/>
</dbReference>
<comment type="caution">
    <text evidence="3">The sequence shown here is derived from an EMBL/GenBank/DDBJ whole genome shotgun (WGS) entry which is preliminary data.</text>
</comment>
<dbReference type="AlphaFoldDB" id="A0A5C5GFS8"/>
<feature type="domain" description="Peptidase M15C" evidence="2">
    <location>
        <begin position="201"/>
        <end position="270"/>
    </location>
</feature>
<gene>
    <name evidence="3" type="ORF">FHY64_09885</name>
</gene>
<evidence type="ECO:0000313" key="4">
    <source>
        <dbReference type="Proteomes" id="UP000314011"/>
    </source>
</evidence>
<protein>
    <submittedName>
        <fullName evidence="3">M15 family metallopeptidase</fullName>
    </submittedName>
</protein>
<keyword evidence="1" id="KW-0732">Signal</keyword>
<name>A0A5C5GFS8_9RHOB</name>
<dbReference type="InterPro" id="IPR009045">
    <property type="entry name" value="Zn_M74/Hedgehog-like"/>
</dbReference>